<dbReference type="SUPFAM" id="SSF74788">
    <property type="entry name" value="Cullin repeat-like"/>
    <property type="match status" value="1"/>
</dbReference>
<feature type="transmembrane region" description="Helical" evidence="1">
    <location>
        <begin position="56"/>
        <end position="77"/>
    </location>
</feature>
<organism evidence="2 3">
    <name type="scientific">Vigna unguiculata</name>
    <name type="common">Cowpea</name>
    <dbReference type="NCBI Taxonomy" id="3917"/>
    <lineage>
        <taxon>Eukaryota</taxon>
        <taxon>Viridiplantae</taxon>
        <taxon>Streptophyta</taxon>
        <taxon>Embryophyta</taxon>
        <taxon>Tracheophyta</taxon>
        <taxon>Spermatophyta</taxon>
        <taxon>Magnoliopsida</taxon>
        <taxon>eudicotyledons</taxon>
        <taxon>Gunneridae</taxon>
        <taxon>Pentapetalae</taxon>
        <taxon>rosids</taxon>
        <taxon>fabids</taxon>
        <taxon>Fabales</taxon>
        <taxon>Fabaceae</taxon>
        <taxon>Papilionoideae</taxon>
        <taxon>50 kb inversion clade</taxon>
        <taxon>NPAAA clade</taxon>
        <taxon>indigoferoid/millettioid clade</taxon>
        <taxon>Phaseoleae</taxon>
        <taxon>Vigna</taxon>
    </lineage>
</organism>
<protein>
    <submittedName>
        <fullName evidence="2">Uncharacterized protein</fullName>
    </submittedName>
</protein>
<evidence type="ECO:0000313" key="3">
    <source>
        <dbReference type="Proteomes" id="UP000501690"/>
    </source>
</evidence>
<feature type="transmembrane region" description="Helical" evidence="1">
    <location>
        <begin position="26"/>
        <end position="44"/>
    </location>
</feature>
<dbReference type="AlphaFoldDB" id="A0A4D6MJQ6"/>
<proteinExistence type="predicted"/>
<dbReference type="Gene3D" id="1.20.1280.170">
    <property type="entry name" value="Exocyst complex component Exo70"/>
    <property type="match status" value="1"/>
</dbReference>
<sequence>MLIRIQGWLKQPKSTSTRERPTSSSLKANSAFLVLIMTSVYSYFVDTKVKGKPDVYSVVSSAAFAIMSLGLSTLSPFGFEVDLLYFFCGVLIVQLMKIKLCTASVSPPDSPHVHVSVPVPPQADPTLLGSPLQRGNSRRVLARMHFKSHIEELEKENERVINTIFKLVGGYLKGNLVNEDQIAVPEIQADDNLVKDMLPSELIDKLRYTGKLMFQNECRSLYSSSRRLFLKQCLSKLGLEVEELNVEDFDKMEKIESLIKALNIT</sequence>
<name>A0A4D6MJQ6_VIGUN</name>
<keyword evidence="1" id="KW-0472">Membrane</keyword>
<keyword evidence="3" id="KW-1185">Reference proteome</keyword>
<accession>A0A4D6MJQ6</accession>
<evidence type="ECO:0000313" key="2">
    <source>
        <dbReference type="EMBL" id="QCE01004.1"/>
    </source>
</evidence>
<dbReference type="InterPro" id="IPR016159">
    <property type="entry name" value="Cullin_repeat-like_dom_sf"/>
</dbReference>
<dbReference type="Proteomes" id="UP000501690">
    <property type="component" value="Linkage Group LG7"/>
</dbReference>
<evidence type="ECO:0000256" key="1">
    <source>
        <dbReference type="SAM" id="Phobius"/>
    </source>
</evidence>
<gene>
    <name evidence="2" type="ORF">DEO72_LG7g2295</name>
</gene>
<keyword evidence="1" id="KW-1133">Transmembrane helix</keyword>
<reference evidence="2 3" key="1">
    <citation type="submission" date="2019-04" db="EMBL/GenBank/DDBJ databases">
        <title>An improved genome assembly and genetic linkage map for asparagus bean, Vigna unguiculata ssp. sesquipedialis.</title>
        <authorList>
            <person name="Xia Q."/>
            <person name="Zhang R."/>
            <person name="Dong Y."/>
        </authorList>
    </citation>
    <scope>NUCLEOTIDE SEQUENCE [LARGE SCALE GENOMIC DNA]</scope>
    <source>
        <tissue evidence="2">Leaf</tissue>
    </source>
</reference>
<keyword evidence="1" id="KW-0812">Transmembrane</keyword>
<dbReference type="EMBL" id="CP039351">
    <property type="protein sequence ID" value="QCE01004.1"/>
    <property type="molecule type" value="Genomic_DNA"/>
</dbReference>